<dbReference type="GO" id="GO:0102158">
    <property type="term" value="F:very-long-chain (3R)-3-hydroxyacyl-CoA dehydratase activity"/>
    <property type="evidence" value="ECO:0007669"/>
    <property type="project" value="UniProtKB-EC"/>
</dbReference>
<feature type="transmembrane region" description="Helical" evidence="14">
    <location>
        <begin position="12"/>
        <end position="33"/>
    </location>
</feature>
<protein>
    <recommendedName>
        <fullName evidence="4 14">Very-long-chain (3R)-3-hydroxyacyl-CoA dehydratase</fullName>
        <ecNumber evidence="4 14">4.2.1.134</ecNumber>
    </recommendedName>
</protein>
<keyword evidence="8 14" id="KW-1133">Transmembrane helix</keyword>
<evidence type="ECO:0000256" key="13">
    <source>
        <dbReference type="ARBA" id="ARBA00036671"/>
    </source>
</evidence>
<feature type="transmembrane region" description="Helical" evidence="14">
    <location>
        <begin position="148"/>
        <end position="170"/>
    </location>
</feature>
<feature type="transmembrane region" description="Helical" evidence="14">
    <location>
        <begin position="53"/>
        <end position="75"/>
    </location>
</feature>
<comment type="subcellular location">
    <subcellularLocation>
        <location evidence="14">Endoplasmic reticulum membrane</location>
        <topology evidence="14">Multi-pass membrane protein</topology>
    </subcellularLocation>
    <subcellularLocation>
        <location evidence="1">Membrane</location>
        <topology evidence="1">Multi-pass membrane protein</topology>
    </subcellularLocation>
</comment>
<dbReference type="EMBL" id="CP144748">
    <property type="protein sequence ID" value="WVZ72273.1"/>
    <property type="molecule type" value="Genomic_DNA"/>
</dbReference>
<evidence type="ECO:0000256" key="4">
    <source>
        <dbReference type="ARBA" id="ARBA00013122"/>
    </source>
</evidence>
<comment type="function">
    <text evidence="14">Catalyzes the third of the four reactions of the long-chain fatty acids elongation cycle. This endoplasmic reticulum-bound enzymatic process, allows the addition of two carbons to the chain of long- and very long-chain fatty acids/VLCFAs per cycle. This enzyme catalyzes the dehydration of the 3-hydroxyacyl-CoA intermediate into trans-2,3-enoyl-CoA, within each cycle of fatty acid elongation. Thereby, it participates to the production of VLCFAs of different chain lengths that are involved in multiple biological processes as precursors of membrane lipids and lipid mediators.</text>
</comment>
<accession>A0AAQ3TFR9</accession>
<proteinExistence type="inferred from homology"/>
<comment type="catalytic activity">
    <reaction evidence="13 14">
        <text>a very-long-chain (3R)-3-hydroxyacyl-CoA = a very-long-chain (2E)-enoyl-CoA + H2O</text>
        <dbReference type="Rhea" id="RHEA:45812"/>
        <dbReference type="ChEBI" id="CHEBI:15377"/>
        <dbReference type="ChEBI" id="CHEBI:83728"/>
        <dbReference type="ChEBI" id="CHEBI:85440"/>
        <dbReference type="EC" id="4.2.1.134"/>
    </reaction>
</comment>
<keyword evidence="7 14" id="KW-0276">Fatty acid metabolism</keyword>
<evidence type="ECO:0000256" key="14">
    <source>
        <dbReference type="RuleBase" id="RU363109"/>
    </source>
</evidence>
<feature type="transmembrane region" description="Helical" evidence="14">
    <location>
        <begin position="190"/>
        <end position="209"/>
    </location>
</feature>
<dbReference type="EC" id="4.2.1.134" evidence="4 14"/>
<dbReference type="GO" id="GO:0030148">
    <property type="term" value="P:sphingolipid biosynthetic process"/>
    <property type="evidence" value="ECO:0007669"/>
    <property type="project" value="TreeGrafter"/>
</dbReference>
<dbReference type="AlphaFoldDB" id="A0AAQ3TFR9"/>
<dbReference type="Proteomes" id="UP001341281">
    <property type="component" value="Chromosome 04"/>
</dbReference>
<keyword evidence="16" id="KW-1185">Reference proteome</keyword>
<evidence type="ECO:0000256" key="1">
    <source>
        <dbReference type="ARBA" id="ARBA00004141"/>
    </source>
</evidence>
<keyword evidence="14" id="KW-0256">Endoplasmic reticulum</keyword>
<dbReference type="GO" id="GO:0042761">
    <property type="term" value="P:very long-chain fatty acid biosynthetic process"/>
    <property type="evidence" value="ECO:0007669"/>
    <property type="project" value="TreeGrafter"/>
</dbReference>
<evidence type="ECO:0000256" key="12">
    <source>
        <dbReference type="ARBA" id="ARBA00023239"/>
    </source>
</evidence>
<evidence type="ECO:0000256" key="3">
    <source>
        <dbReference type="ARBA" id="ARBA00007811"/>
    </source>
</evidence>
<reference evidence="15 16" key="1">
    <citation type="submission" date="2024-02" db="EMBL/GenBank/DDBJ databases">
        <title>High-quality chromosome-scale genome assembly of Pensacola bahiagrass (Paspalum notatum Flugge var. saurae).</title>
        <authorList>
            <person name="Vega J.M."/>
            <person name="Podio M."/>
            <person name="Orjuela J."/>
            <person name="Siena L.A."/>
            <person name="Pessino S.C."/>
            <person name="Combes M.C."/>
            <person name="Mariac C."/>
            <person name="Albertini E."/>
            <person name="Pupilli F."/>
            <person name="Ortiz J.P.A."/>
            <person name="Leblanc O."/>
        </authorList>
    </citation>
    <scope>NUCLEOTIDE SEQUENCE [LARGE SCALE GENOMIC DNA]</scope>
    <source>
        <strain evidence="15">R1</strain>
        <tissue evidence="15">Leaf</tissue>
    </source>
</reference>
<name>A0AAQ3TFR9_PASNO</name>
<evidence type="ECO:0000313" key="15">
    <source>
        <dbReference type="EMBL" id="WVZ72273.1"/>
    </source>
</evidence>
<evidence type="ECO:0000256" key="11">
    <source>
        <dbReference type="ARBA" id="ARBA00023160"/>
    </source>
</evidence>
<evidence type="ECO:0000256" key="9">
    <source>
        <dbReference type="ARBA" id="ARBA00023098"/>
    </source>
</evidence>
<evidence type="ECO:0000256" key="2">
    <source>
        <dbReference type="ARBA" id="ARBA00005194"/>
    </source>
</evidence>
<evidence type="ECO:0000256" key="8">
    <source>
        <dbReference type="ARBA" id="ARBA00022989"/>
    </source>
</evidence>
<keyword evidence="10 14" id="KW-0472">Membrane</keyword>
<dbReference type="InterPro" id="IPR007482">
    <property type="entry name" value="Tyr_Pase-like_PTPLA"/>
</dbReference>
<keyword evidence="9 14" id="KW-0443">Lipid metabolism</keyword>
<sequence>MAGVGSAVRRLYLSVYNWVVFFGWAQVLYYAVLALRETGHEAVYAAVERPLQLAQTAAIMEILHGLVVYFLIGLVRSPVSATLPQIGSRLFLTWGVLWSFPETQSHILVSSLVISWSITETIRYSFFGMKEAFGSAPSWLLWLRYSTFMLLYPTGITSEVGLIYIALPYMKASEKYCLRMPNKWNFSYDYYYSSLLALLIYVPGSPHMYRYMLSQRKKALSKAKAA</sequence>
<dbReference type="Pfam" id="PF04387">
    <property type="entry name" value="PTPLA"/>
    <property type="match status" value="1"/>
</dbReference>
<keyword evidence="6 14" id="KW-0812">Transmembrane</keyword>
<dbReference type="GO" id="GO:0030497">
    <property type="term" value="P:fatty acid elongation"/>
    <property type="evidence" value="ECO:0007669"/>
    <property type="project" value="TreeGrafter"/>
</dbReference>
<keyword evidence="5 14" id="KW-0444">Lipid biosynthesis</keyword>
<evidence type="ECO:0000256" key="5">
    <source>
        <dbReference type="ARBA" id="ARBA00022516"/>
    </source>
</evidence>
<evidence type="ECO:0000256" key="6">
    <source>
        <dbReference type="ARBA" id="ARBA00022692"/>
    </source>
</evidence>
<organism evidence="15 16">
    <name type="scientific">Paspalum notatum var. saurae</name>
    <dbReference type="NCBI Taxonomy" id="547442"/>
    <lineage>
        <taxon>Eukaryota</taxon>
        <taxon>Viridiplantae</taxon>
        <taxon>Streptophyta</taxon>
        <taxon>Embryophyta</taxon>
        <taxon>Tracheophyta</taxon>
        <taxon>Spermatophyta</taxon>
        <taxon>Magnoliopsida</taxon>
        <taxon>Liliopsida</taxon>
        <taxon>Poales</taxon>
        <taxon>Poaceae</taxon>
        <taxon>PACMAD clade</taxon>
        <taxon>Panicoideae</taxon>
        <taxon>Andropogonodae</taxon>
        <taxon>Paspaleae</taxon>
        <taxon>Paspalinae</taxon>
        <taxon>Paspalum</taxon>
    </lineage>
</organism>
<keyword evidence="12 14" id="KW-0456">Lyase</keyword>
<evidence type="ECO:0000313" key="16">
    <source>
        <dbReference type="Proteomes" id="UP001341281"/>
    </source>
</evidence>
<keyword evidence="11 14" id="KW-0275">Fatty acid biosynthesis</keyword>
<dbReference type="GO" id="GO:0005789">
    <property type="term" value="C:endoplasmic reticulum membrane"/>
    <property type="evidence" value="ECO:0007669"/>
    <property type="project" value="UniProtKB-SubCell"/>
</dbReference>
<evidence type="ECO:0000256" key="7">
    <source>
        <dbReference type="ARBA" id="ARBA00022832"/>
    </source>
</evidence>
<comment type="caution">
    <text evidence="14">Lacks conserved residue(s) required for the propagation of feature annotation.</text>
</comment>
<gene>
    <name evidence="15" type="ORF">U9M48_020760</name>
</gene>
<evidence type="ECO:0000256" key="10">
    <source>
        <dbReference type="ARBA" id="ARBA00023136"/>
    </source>
</evidence>
<comment type="similarity">
    <text evidence="3 14">Belongs to the very long-chain fatty acids dehydratase HACD family.</text>
</comment>
<dbReference type="PANTHER" id="PTHR11035:SF3">
    <property type="entry name" value="VERY-LONG-CHAIN (3R)-3-HYDROXYACYL-COA DEHYDRATASE"/>
    <property type="match status" value="1"/>
</dbReference>
<comment type="pathway">
    <text evidence="2 14">Lipid metabolism; fatty acid biosynthesis.</text>
</comment>
<dbReference type="PANTHER" id="PTHR11035">
    <property type="entry name" value="VERY-LONG-CHAIN (3R)-3-HYDROXYACYL-COA DEHYDRATASE"/>
    <property type="match status" value="1"/>
</dbReference>